<evidence type="ECO:0000313" key="3">
    <source>
        <dbReference type="Proteomes" id="UP000008141"/>
    </source>
</evidence>
<dbReference type="eggNOG" id="KOG1950">
    <property type="taxonomic scope" value="Eukaryota"/>
</dbReference>
<evidence type="ECO:0000256" key="1">
    <source>
        <dbReference type="RuleBase" id="RU362027"/>
    </source>
</evidence>
<organism evidence="3">
    <name type="scientific">Chlorella variabilis</name>
    <name type="common">Green alga</name>
    <dbReference type="NCBI Taxonomy" id="554065"/>
    <lineage>
        <taxon>Eukaryota</taxon>
        <taxon>Viridiplantae</taxon>
        <taxon>Chlorophyta</taxon>
        <taxon>core chlorophytes</taxon>
        <taxon>Trebouxiophyceae</taxon>
        <taxon>Chlorellales</taxon>
        <taxon>Chlorellaceae</taxon>
        <taxon>Chlorella clade</taxon>
        <taxon>Chlorella</taxon>
    </lineage>
</organism>
<dbReference type="InterPro" id="IPR029044">
    <property type="entry name" value="Nucleotide-diphossugar_trans"/>
</dbReference>
<dbReference type="STRING" id="554065.E1Z5Z5"/>
<dbReference type="OMA" id="WRRTDQT"/>
<dbReference type="RefSeq" id="XP_005850943.1">
    <property type="nucleotide sequence ID" value="XM_005850881.1"/>
</dbReference>
<name>E1Z5Z5_CHLVA</name>
<dbReference type="InterPro" id="IPR050587">
    <property type="entry name" value="GNT1/Glycosyltrans_8"/>
</dbReference>
<reference evidence="2 3" key="1">
    <citation type="journal article" date="2010" name="Plant Cell">
        <title>The Chlorella variabilis NC64A genome reveals adaptation to photosymbiosis, coevolution with viruses, and cryptic sex.</title>
        <authorList>
            <person name="Blanc G."/>
            <person name="Duncan G."/>
            <person name="Agarkova I."/>
            <person name="Borodovsky M."/>
            <person name="Gurnon J."/>
            <person name="Kuo A."/>
            <person name="Lindquist E."/>
            <person name="Lucas S."/>
            <person name="Pangilinan J."/>
            <person name="Polle J."/>
            <person name="Salamov A."/>
            <person name="Terry A."/>
            <person name="Yamada T."/>
            <person name="Dunigan D.D."/>
            <person name="Grigoriev I.V."/>
            <person name="Claverie J.M."/>
            <person name="Van Etten J.L."/>
        </authorList>
    </citation>
    <scope>NUCLEOTIDE SEQUENCE [LARGE SCALE GENOMIC DNA]</scope>
    <source>
        <strain evidence="2 3">NC64A</strain>
    </source>
</reference>
<dbReference type="Proteomes" id="UP000008141">
    <property type="component" value="Unassembled WGS sequence"/>
</dbReference>
<sequence length="293" mass="33125">MPQEMARRGSTWRPDSYLMGVQALARSLLAAQAQHPLLVMYTPDSLSLEAVAALQLEACQLLPVERYVPAGHHDAGQYKLQLYGECWNKLRIWELEEQYERLAYLDADMLVLRNIDHLFALPPGFYAAPDCTAGRQSQAERDACPLFSPERPHYFNAGFFLVTPSRAELARFQSLLAAGAVRIGGYAEQDLLNEVLHGSRQEFSAPQDTWRPLPHTFNAQKGIRRHHPQLWRQHWHAVAVVHYTDAKPWQEGHSDHAEYQDLVQLWWRVFHSGRPALTGGSAARGPPPPAPSA</sequence>
<dbReference type="EMBL" id="GL433837">
    <property type="protein sequence ID" value="EFN58841.1"/>
    <property type="molecule type" value="Genomic_DNA"/>
</dbReference>
<dbReference type="GeneID" id="17358130"/>
<dbReference type="OrthoDB" id="2014201at2759"/>
<dbReference type="Pfam" id="PF01501">
    <property type="entry name" value="Glyco_transf_8"/>
    <property type="match status" value="1"/>
</dbReference>
<dbReference type="Gene3D" id="3.90.550.10">
    <property type="entry name" value="Spore Coat Polysaccharide Biosynthesis Protein SpsA, Chain A"/>
    <property type="match status" value="1"/>
</dbReference>
<dbReference type="GO" id="GO:0016757">
    <property type="term" value="F:glycosyltransferase activity"/>
    <property type="evidence" value="ECO:0007669"/>
    <property type="project" value="InterPro"/>
</dbReference>
<dbReference type="AlphaFoldDB" id="E1Z5Z5"/>
<dbReference type="FunCoup" id="E1Z5Z5">
    <property type="interactions" value="130"/>
</dbReference>
<gene>
    <name evidence="2" type="ORF">CHLNCDRAFT_140691</name>
</gene>
<proteinExistence type="inferred from homology"/>
<keyword evidence="3" id="KW-1185">Reference proteome</keyword>
<dbReference type="KEGG" id="cvr:CHLNCDRAFT_140691"/>
<protein>
    <recommendedName>
        <fullName evidence="1">Hexosyltransferase</fullName>
        <ecNumber evidence="1">2.4.1.-</ecNumber>
    </recommendedName>
</protein>
<accession>E1Z5Z5</accession>
<evidence type="ECO:0000313" key="2">
    <source>
        <dbReference type="EMBL" id="EFN58841.1"/>
    </source>
</evidence>
<dbReference type="InterPro" id="IPR002495">
    <property type="entry name" value="Glyco_trans_8"/>
</dbReference>
<dbReference type="InParanoid" id="E1Z5Z5"/>
<dbReference type="PANTHER" id="PTHR11183">
    <property type="entry name" value="GLYCOGENIN SUBFAMILY MEMBER"/>
    <property type="match status" value="1"/>
</dbReference>
<dbReference type="SUPFAM" id="SSF53448">
    <property type="entry name" value="Nucleotide-diphospho-sugar transferases"/>
    <property type="match status" value="1"/>
</dbReference>
<comment type="similarity">
    <text evidence="1">Belongs to the glycosyltransferase 8 family.</text>
</comment>
<dbReference type="EC" id="2.4.1.-" evidence="1"/>